<dbReference type="PANTHER" id="PTHR34989:SF1">
    <property type="entry name" value="PROTEIN HDED"/>
    <property type="match status" value="1"/>
</dbReference>
<evidence type="ECO:0000313" key="2">
    <source>
        <dbReference type="EMBL" id="MBD8877489.1"/>
    </source>
</evidence>
<evidence type="ECO:0000256" key="1">
    <source>
        <dbReference type="SAM" id="Phobius"/>
    </source>
</evidence>
<feature type="transmembrane region" description="Helical" evidence="1">
    <location>
        <begin position="101"/>
        <end position="124"/>
    </location>
</feature>
<gene>
    <name evidence="2" type="ORF">IG617_14420</name>
</gene>
<keyword evidence="1" id="KW-0472">Membrane</keyword>
<keyword evidence="1" id="KW-1133">Transmembrane helix</keyword>
<accession>A0ABR9CD66</accession>
<organism evidence="2 3">
    <name type="scientific">Roseibium polysiphoniae</name>
    <dbReference type="NCBI Taxonomy" id="2571221"/>
    <lineage>
        <taxon>Bacteria</taxon>
        <taxon>Pseudomonadati</taxon>
        <taxon>Pseudomonadota</taxon>
        <taxon>Alphaproteobacteria</taxon>
        <taxon>Hyphomicrobiales</taxon>
        <taxon>Stappiaceae</taxon>
        <taxon>Roseibium</taxon>
    </lineage>
</organism>
<dbReference type="Pfam" id="PF03729">
    <property type="entry name" value="DUF308"/>
    <property type="match status" value="1"/>
</dbReference>
<dbReference type="RefSeq" id="WP_192109949.1">
    <property type="nucleotide sequence ID" value="NZ_JACYXJ010000005.1"/>
</dbReference>
<dbReference type="EMBL" id="JACYXJ010000005">
    <property type="protein sequence ID" value="MBD8877489.1"/>
    <property type="molecule type" value="Genomic_DNA"/>
</dbReference>
<feature type="transmembrane region" description="Helical" evidence="1">
    <location>
        <begin position="23"/>
        <end position="44"/>
    </location>
</feature>
<dbReference type="Proteomes" id="UP000615687">
    <property type="component" value="Unassembled WGS sequence"/>
</dbReference>
<keyword evidence="1" id="KW-0812">Transmembrane</keyword>
<dbReference type="InterPro" id="IPR005325">
    <property type="entry name" value="DUF308_memb"/>
</dbReference>
<protein>
    <submittedName>
        <fullName evidence="2">HdeD family acid-resistance protein</fullName>
    </submittedName>
</protein>
<proteinExistence type="predicted"/>
<feature type="transmembrane region" description="Helical" evidence="1">
    <location>
        <begin position="50"/>
        <end position="69"/>
    </location>
</feature>
<keyword evidence="3" id="KW-1185">Reference proteome</keyword>
<dbReference type="InterPro" id="IPR052712">
    <property type="entry name" value="Acid_resist_chaperone_HdeD"/>
</dbReference>
<reference evidence="2 3" key="1">
    <citation type="submission" date="2020-09" db="EMBL/GenBank/DDBJ databases">
        <title>The genome sequence of type strain Labrenzia polysiphoniae KACC 19711.</title>
        <authorList>
            <person name="Liu Y."/>
        </authorList>
    </citation>
    <scope>NUCLEOTIDE SEQUENCE [LARGE SCALE GENOMIC DNA]</scope>
    <source>
        <strain evidence="2 3">KACC 19711</strain>
    </source>
</reference>
<comment type="caution">
    <text evidence="2">The sequence shown here is derived from an EMBL/GenBank/DDBJ whole genome shotgun (WGS) entry which is preliminary data.</text>
</comment>
<dbReference type="PANTHER" id="PTHR34989">
    <property type="entry name" value="PROTEIN HDED"/>
    <property type="match status" value="1"/>
</dbReference>
<name>A0ABR9CD66_9HYPH</name>
<feature type="transmembrane region" description="Helical" evidence="1">
    <location>
        <begin position="76"/>
        <end position="95"/>
    </location>
</feature>
<evidence type="ECO:0000313" key="3">
    <source>
        <dbReference type="Proteomes" id="UP000615687"/>
    </source>
</evidence>
<feature type="transmembrane region" description="Helical" evidence="1">
    <location>
        <begin position="157"/>
        <end position="179"/>
    </location>
</feature>
<sequence length="191" mass="20096">MTDISSNLPTDFKAALKEGKSSLMWVGILMAIMGAIAIIFPFAATVTTNYMVGFLFLFSGALGVWHSFAIKGTGPFFGALLMGLITVVAGVFLLANPLEGILLLTLTVGIVFIFEGAYQIFAAFELRPTTGWGWMLVSAVISIAAGLLIVSKLPGTSLFVLGLIMGINFLSTGLSMIMLSKAVGDTQDSTA</sequence>
<feature type="transmembrane region" description="Helical" evidence="1">
    <location>
        <begin position="131"/>
        <end position="151"/>
    </location>
</feature>